<feature type="transmembrane region" description="Helical" evidence="3">
    <location>
        <begin position="76"/>
        <end position="95"/>
    </location>
</feature>
<feature type="transmembrane region" description="Helical" evidence="3">
    <location>
        <begin position="101"/>
        <end position="122"/>
    </location>
</feature>
<dbReference type="InterPro" id="IPR027383">
    <property type="entry name" value="Znf_put"/>
</dbReference>
<evidence type="ECO:0000256" key="1">
    <source>
        <dbReference type="ARBA" id="ARBA00024353"/>
    </source>
</evidence>
<dbReference type="AlphaFoldDB" id="A0A2K4ZGE6"/>
<feature type="transmembrane region" description="Helical" evidence="3">
    <location>
        <begin position="247"/>
        <end position="265"/>
    </location>
</feature>
<dbReference type="RefSeq" id="WP_103239612.1">
    <property type="nucleotide sequence ID" value="NZ_CANRXC010000021.1"/>
</dbReference>
<proteinExistence type="inferred from homology"/>
<dbReference type="OrthoDB" id="6194834at2"/>
<feature type="transmembrane region" description="Helical" evidence="3">
    <location>
        <begin position="209"/>
        <end position="227"/>
    </location>
</feature>
<evidence type="ECO:0000313" key="5">
    <source>
        <dbReference type="EMBL" id="SOY29512.1"/>
    </source>
</evidence>
<keyword evidence="3" id="KW-0812">Transmembrane</keyword>
<evidence type="ECO:0000256" key="2">
    <source>
        <dbReference type="ARBA" id="ARBA00024438"/>
    </source>
</evidence>
<keyword evidence="6" id="KW-1185">Reference proteome</keyword>
<feature type="transmembrane region" description="Helical" evidence="3">
    <location>
        <begin position="134"/>
        <end position="156"/>
    </location>
</feature>
<accession>A0A2K4ZGE6</accession>
<keyword evidence="3" id="KW-0472">Membrane</keyword>
<evidence type="ECO:0000313" key="6">
    <source>
        <dbReference type="Proteomes" id="UP000236311"/>
    </source>
</evidence>
<gene>
    <name evidence="5" type="ORF">AMURIS_02233</name>
</gene>
<protein>
    <recommendedName>
        <fullName evidence="2">Anti-sigma-W factor RsiW</fullName>
    </recommendedName>
</protein>
<comment type="similarity">
    <text evidence="1">Belongs to the zinc-associated anti-sigma factor (ZAS) superfamily. Anti-sigma-W factor family.</text>
</comment>
<evidence type="ECO:0000259" key="4">
    <source>
        <dbReference type="Pfam" id="PF13490"/>
    </source>
</evidence>
<keyword evidence="3" id="KW-1133">Transmembrane helix</keyword>
<feature type="domain" description="Putative zinc-finger" evidence="4">
    <location>
        <begin position="6"/>
        <end position="40"/>
    </location>
</feature>
<dbReference type="Proteomes" id="UP000236311">
    <property type="component" value="Unassembled WGS sequence"/>
</dbReference>
<evidence type="ECO:0000256" key="3">
    <source>
        <dbReference type="SAM" id="Phobius"/>
    </source>
</evidence>
<dbReference type="InterPro" id="IPR041916">
    <property type="entry name" value="Anti_sigma_zinc_sf"/>
</dbReference>
<feature type="transmembrane region" description="Helical" evidence="3">
    <location>
        <begin position="176"/>
        <end position="197"/>
    </location>
</feature>
<dbReference type="Pfam" id="PF13490">
    <property type="entry name" value="zf-HC2"/>
    <property type="match status" value="1"/>
</dbReference>
<dbReference type="Gene3D" id="1.10.10.1320">
    <property type="entry name" value="Anti-sigma factor, zinc-finger domain"/>
    <property type="match status" value="1"/>
</dbReference>
<name>A0A2K4ZGE6_9FIRM</name>
<sequence length="270" mass="31232">MEKMNCDIIRDLIPSYVDEVCSEATQKCVEEHLAGCDSCRQTVSFYRNHMLSGNKLERKSLDGLKKIKELLRLQRLVCYAILASLILLGIWIFVANRYFSLFFAQTFLFIVCTFAVLLSGIGCGGKTPPGKREYLFGGISLFLDIYFVPFFLYMAGHLKPGTTVIFGMEPMRLGPFWERQLMAAFAVQLIFFVYNLFCIIRQDKNCSWLLFLNMTGIFLILRYDLWMKYMSDFQTLFRQMVRDTLEVVIIGILGITASLLITKVMKKRRP</sequence>
<organism evidence="5 6">
    <name type="scientific">Acetatifactor muris</name>
    <dbReference type="NCBI Taxonomy" id="879566"/>
    <lineage>
        <taxon>Bacteria</taxon>
        <taxon>Bacillati</taxon>
        <taxon>Bacillota</taxon>
        <taxon>Clostridia</taxon>
        <taxon>Lachnospirales</taxon>
        <taxon>Lachnospiraceae</taxon>
        <taxon>Acetatifactor</taxon>
    </lineage>
</organism>
<reference evidence="5 6" key="1">
    <citation type="submission" date="2018-01" db="EMBL/GenBank/DDBJ databases">
        <authorList>
            <person name="Gaut B.S."/>
            <person name="Morton B.R."/>
            <person name="Clegg M.T."/>
            <person name="Duvall M.R."/>
        </authorList>
    </citation>
    <scope>NUCLEOTIDE SEQUENCE [LARGE SCALE GENOMIC DNA]</scope>
    <source>
        <strain evidence="5">GP69</strain>
    </source>
</reference>
<dbReference type="EMBL" id="OFSM01000010">
    <property type="protein sequence ID" value="SOY29512.1"/>
    <property type="molecule type" value="Genomic_DNA"/>
</dbReference>